<organism evidence="1">
    <name type="scientific">bioreactor metagenome</name>
    <dbReference type="NCBI Taxonomy" id="1076179"/>
    <lineage>
        <taxon>unclassified sequences</taxon>
        <taxon>metagenomes</taxon>
        <taxon>ecological metagenomes</taxon>
    </lineage>
</organism>
<name>A0A645EMI0_9ZZZZ</name>
<protein>
    <submittedName>
        <fullName evidence="1">Uncharacterized protein</fullName>
    </submittedName>
</protein>
<comment type="caution">
    <text evidence="1">The sequence shown here is derived from an EMBL/GenBank/DDBJ whole genome shotgun (WGS) entry which is preliminary data.</text>
</comment>
<proteinExistence type="predicted"/>
<accession>A0A645EMI0</accession>
<evidence type="ECO:0000313" key="1">
    <source>
        <dbReference type="EMBL" id="MPN03007.1"/>
    </source>
</evidence>
<dbReference type="EMBL" id="VSSQ01048957">
    <property type="protein sequence ID" value="MPN03007.1"/>
    <property type="molecule type" value="Genomic_DNA"/>
</dbReference>
<reference evidence="1" key="1">
    <citation type="submission" date="2019-08" db="EMBL/GenBank/DDBJ databases">
        <authorList>
            <person name="Kucharzyk K."/>
            <person name="Murdoch R.W."/>
            <person name="Higgins S."/>
            <person name="Loffler F."/>
        </authorList>
    </citation>
    <scope>NUCLEOTIDE SEQUENCE</scope>
</reference>
<gene>
    <name evidence="1" type="ORF">SDC9_150230</name>
</gene>
<dbReference type="AlphaFoldDB" id="A0A645EMI0"/>
<sequence length="67" mass="7461">MVDSLAIQRWADRNQGGVQAGQCFGVADHQDAVVFQFVANLRKEAFLGRGIEVDHHVAQEDHVEQTD</sequence>